<keyword evidence="1" id="KW-0812">Transmembrane</keyword>
<reference evidence="2" key="2">
    <citation type="submission" date="2020-02" db="EMBL/GenBank/DDBJ databases">
        <authorList>
            <consortium name="NCBI Pathogen Detection Project"/>
        </authorList>
    </citation>
    <scope>NUCLEOTIDE SEQUENCE</scope>
    <source>
        <strain evidence="2">MA.GW_S01575-07</strain>
    </source>
</reference>
<keyword evidence="1" id="KW-0472">Membrane</keyword>
<sequence length="92" mass="10337">MRLTVDLLWIPTRLVCNLRQAPGGTRHHNFMLCVVLAVPVCTLASGWYRSFYKTEKIITGRRAHNPIHPGGGHRRCSSLFCGETNRPCGGIY</sequence>
<proteinExistence type="predicted"/>
<comment type="caution">
    <text evidence="2">The sequence shown here is derived from an EMBL/GenBank/DDBJ whole genome shotgun (WGS) entry which is preliminary data.</text>
</comment>
<accession>A0A750QH06</accession>
<keyword evidence="1" id="KW-1133">Transmembrane helix</keyword>
<gene>
    <name evidence="2" type="ORF">G9A28_004789</name>
</gene>
<organism evidence="2">
    <name type="scientific">Salmonella enterica</name>
    <name type="common">Salmonella choleraesuis</name>
    <dbReference type="NCBI Taxonomy" id="28901"/>
    <lineage>
        <taxon>Bacteria</taxon>
        <taxon>Pseudomonadati</taxon>
        <taxon>Pseudomonadota</taxon>
        <taxon>Gammaproteobacteria</taxon>
        <taxon>Enterobacterales</taxon>
        <taxon>Enterobacteriaceae</taxon>
        <taxon>Salmonella</taxon>
    </lineage>
</organism>
<protein>
    <submittedName>
        <fullName evidence="2">Uncharacterized protein</fullName>
    </submittedName>
</protein>
<reference evidence="2" key="1">
    <citation type="journal article" date="2018" name="Genome Biol.">
        <title>SKESA: strategic k-mer extension for scrupulous assemblies.</title>
        <authorList>
            <person name="Souvorov A."/>
            <person name="Agarwala R."/>
            <person name="Lipman D.J."/>
        </authorList>
    </citation>
    <scope>NUCLEOTIDE SEQUENCE</scope>
    <source>
        <strain evidence="2">MA.GW_S01575-07</strain>
    </source>
</reference>
<evidence type="ECO:0000256" key="1">
    <source>
        <dbReference type="SAM" id="Phobius"/>
    </source>
</evidence>
<evidence type="ECO:0000313" key="2">
    <source>
        <dbReference type="EMBL" id="HAF6427710.1"/>
    </source>
</evidence>
<dbReference type="EMBL" id="DAAVZI010000027">
    <property type="protein sequence ID" value="HAF6427710.1"/>
    <property type="molecule type" value="Genomic_DNA"/>
</dbReference>
<feature type="transmembrane region" description="Helical" evidence="1">
    <location>
        <begin position="29"/>
        <end position="48"/>
    </location>
</feature>
<name>A0A750QH06_SALER</name>
<dbReference type="AlphaFoldDB" id="A0A750QH06"/>